<dbReference type="EMBL" id="MRUL01000001">
    <property type="protein sequence ID" value="OON42134.1"/>
    <property type="molecule type" value="Genomic_DNA"/>
</dbReference>
<comment type="similarity">
    <text evidence="1">Belongs to the bacterial solute-binding protein 3 family.</text>
</comment>
<evidence type="ECO:0000256" key="1">
    <source>
        <dbReference type="ARBA" id="ARBA00010333"/>
    </source>
</evidence>
<dbReference type="PANTHER" id="PTHR35936">
    <property type="entry name" value="MEMBRANE-BOUND LYTIC MUREIN TRANSGLYCOSYLASE F"/>
    <property type="match status" value="1"/>
</dbReference>
<sequence>MKTQLRFMALTLSAVLSLSSVAFAADNSLADIRAKGEIRIANTQASPPWSFINDRDQPDGYDVAMAKEVAKRIGIARVTFIADTFKNFVEGLKTDKYDLVMNDLTPTPEREKQVDFSEPYGVEEFRIYVLNSNEDIHQQSDLDGKKVGATAGTTNESWSREHLTKSDILAYDNGGLVFNDLANGRIDVVISSYFGGERYKKANNLPIKAVGQPLTYQLSAAALPKGHDSLKAAIDQAIQAMIADGTVSKLSQKYIGPDYQMVADIVKAKAEVK</sequence>
<dbReference type="SUPFAM" id="SSF53850">
    <property type="entry name" value="Periplasmic binding protein-like II"/>
    <property type="match status" value="1"/>
</dbReference>
<dbReference type="RefSeq" id="WP_078001166.1">
    <property type="nucleotide sequence ID" value="NZ_MRUL01000001.1"/>
</dbReference>
<evidence type="ECO:0000313" key="6">
    <source>
        <dbReference type="Proteomes" id="UP000190667"/>
    </source>
</evidence>
<dbReference type="InterPro" id="IPR001638">
    <property type="entry name" value="Solute-binding_3/MltF_N"/>
</dbReference>
<dbReference type="STRING" id="1926881.BTJ39_02985"/>
<evidence type="ECO:0000259" key="4">
    <source>
        <dbReference type="SMART" id="SM00062"/>
    </source>
</evidence>
<dbReference type="AlphaFoldDB" id="A0A1S8YSR9"/>
<dbReference type="SMART" id="SM00062">
    <property type="entry name" value="PBPb"/>
    <property type="match status" value="1"/>
</dbReference>
<keyword evidence="2 3" id="KW-0732">Signal</keyword>
<protein>
    <submittedName>
        <fullName evidence="5">Cysteine ABC transporter substrate-binding protein</fullName>
    </submittedName>
</protein>
<organism evidence="5 6">
    <name type="scientific">Izhakiella australiensis</name>
    <dbReference type="NCBI Taxonomy" id="1926881"/>
    <lineage>
        <taxon>Bacteria</taxon>
        <taxon>Pseudomonadati</taxon>
        <taxon>Pseudomonadota</taxon>
        <taxon>Gammaproteobacteria</taxon>
        <taxon>Enterobacterales</taxon>
        <taxon>Erwiniaceae</taxon>
        <taxon>Izhakiella</taxon>
    </lineage>
</organism>
<feature type="signal peptide" evidence="3">
    <location>
        <begin position="1"/>
        <end position="24"/>
    </location>
</feature>
<proteinExistence type="inferred from homology"/>
<comment type="caution">
    <text evidence="5">The sequence shown here is derived from an EMBL/GenBank/DDBJ whole genome shotgun (WGS) entry which is preliminary data.</text>
</comment>
<feature type="domain" description="Solute-binding protein family 3/N-terminal" evidence="4">
    <location>
        <begin position="37"/>
        <end position="258"/>
    </location>
</feature>
<name>A0A1S8YSR9_9GAMM</name>
<evidence type="ECO:0000256" key="3">
    <source>
        <dbReference type="SAM" id="SignalP"/>
    </source>
</evidence>
<reference evidence="5 6" key="1">
    <citation type="submission" date="2016-12" db="EMBL/GenBank/DDBJ databases">
        <title>Izhakiella australiana sp. nov. of genus Izhakiella isolated from Australian desert.</title>
        <authorList>
            <person name="Ji M."/>
        </authorList>
    </citation>
    <scope>NUCLEOTIDE SEQUENCE [LARGE SCALE GENOMIC DNA]</scope>
    <source>
        <strain evidence="5 6">D4N98</strain>
    </source>
</reference>
<feature type="chain" id="PRO_5012097147" evidence="3">
    <location>
        <begin position="25"/>
        <end position="273"/>
    </location>
</feature>
<keyword evidence="6" id="KW-1185">Reference proteome</keyword>
<accession>A0A1S8YSR9</accession>
<dbReference type="Gene3D" id="3.40.190.10">
    <property type="entry name" value="Periplasmic binding protein-like II"/>
    <property type="match status" value="2"/>
</dbReference>
<dbReference type="Pfam" id="PF00497">
    <property type="entry name" value="SBP_bac_3"/>
    <property type="match status" value="1"/>
</dbReference>
<evidence type="ECO:0000256" key="2">
    <source>
        <dbReference type="ARBA" id="ARBA00022729"/>
    </source>
</evidence>
<dbReference type="Proteomes" id="UP000190667">
    <property type="component" value="Unassembled WGS sequence"/>
</dbReference>
<gene>
    <name evidence="5" type="ORF">BTJ39_02985</name>
</gene>
<evidence type="ECO:0000313" key="5">
    <source>
        <dbReference type="EMBL" id="OON42134.1"/>
    </source>
</evidence>
<dbReference type="OrthoDB" id="7241844at2"/>